<evidence type="ECO:0000256" key="7">
    <source>
        <dbReference type="ARBA" id="ARBA00040944"/>
    </source>
</evidence>
<dbReference type="Proteomes" id="UP001174934">
    <property type="component" value="Unassembled WGS sequence"/>
</dbReference>
<evidence type="ECO:0000259" key="11">
    <source>
        <dbReference type="Pfam" id="PF04577"/>
    </source>
</evidence>
<keyword evidence="5" id="KW-0256">Endoplasmic reticulum</keyword>
<evidence type="ECO:0000256" key="9">
    <source>
        <dbReference type="ARBA" id="ARBA00048317"/>
    </source>
</evidence>
<comment type="catalytic activity">
    <reaction evidence="10">
        <text>L-threonyl-[protein] + UDP-N-acetyl-alpha-D-glucosamine = 3-O-(N-acetyl-beta-D-glucosaminyl)-L-threonyl-[protein] + UDP + H(+)</text>
        <dbReference type="Rhea" id="RHEA:48908"/>
        <dbReference type="Rhea" id="RHEA-COMP:11060"/>
        <dbReference type="Rhea" id="RHEA-COMP:12252"/>
        <dbReference type="ChEBI" id="CHEBI:15378"/>
        <dbReference type="ChEBI" id="CHEBI:30013"/>
        <dbReference type="ChEBI" id="CHEBI:57705"/>
        <dbReference type="ChEBI" id="CHEBI:58223"/>
        <dbReference type="ChEBI" id="CHEBI:90840"/>
        <dbReference type="EC" id="2.4.1.255"/>
    </reaction>
</comment>
<evidence type="ECO:0000256" key="10">
    <source>
        <dbReference type="ARBA" id="ARBA00049432"/>
    </source>
</evidence>
<proteinExistence type="predicted"/>
<sequence>MHDIACHHSLQLLQRDVRITFVDRQASRHLLNASALFAALQTKVPHISVAMFDFAALSMPEQLRIVHQDTDILVGVHGAGLTHQLFMRPGSAVVELQPNALVNAETGTGQMGYRNMAMMMGLDYFRIHVDVVGEIGGREGGRGGGGGRGGRGRR</sequence>
<comment type="catalytic activity">
    <reaction evidence="9">
        <text>L-seryl-[protein] + UDP-N-acetyl-alpha-D-glucosamine = 3-O-(N-acetyl-beta-D-glucosaminyl)-L-seryl-[protein] + UDP + H(+)</text>
        <dbReference type="Rhea" id="RHEA:48904"/>
        <dbReference type="Rhea" id="RHEA-COMP:9863"/>
        <dbReference type="Rhea" id="RHEA-COMP:12251"/>
        <dbReference type="ChEBI" id="CHEBI:15378"/>
        <dbReference type="ChEBI" id="CHEBI:29999"/>
        <dbReference type="ChEBI" id="CHEBI:57705"/>
        <dbReference type="ChEBI" id="CHEBI:58223"/>
        <dbReference type="ChEBI" id="CHEBI:90838"/>
        <dbReference type="EC" id="2.4.1.255"/>
    </reaction>
</comment>
<reference evidence="12" key="1">
    <citation type="submission" date="2023-06" db="EMBL/GenBank/DDBJ databases">
        <title>Genome-scale phylogeny and comparative genomics of the fungal order Sordariales.</title>
        <authorList>
            <consortium name="Lawrence Berkeley National Laboratory"/>
            <person name="Hensen N."/>
            <person name="Bonometti L."/>
            <person name="Westerberg I."/>
            <person name="Brannstrom I.O."/>
            <person name="Guillou S."/>
            <person name="Cros-Aarteil S."/>
            <person name="Calhoun S."/>
            <person name="Haridas S."/>
            <person name="Kuo A."/>
            <person name="Mondo S."/>
            <person name="Pangilinan J."/>
            <person name="Riley R."/>
            <person name="LaButti K."/>
            <person name="Andreopoulos B."/>
            <person name="Lipzen A."/>
            <person name="Chen C."/>
            <person name="Yanf M."/>
            <person name="Daum C."/>
            <person name="Ng V."/>
            <person name="Clum A."/>
            <person name="Steindorff A."/>
            <person name="Ohm R."/>
            <person name="Martin F."/>
            <person name="Silar P."/>
            <person name="Natvig D."/>
            <person name="Lalanne C."/>
            <person name="Gautier V."/>
            <person name="Ament-velasquez S.L."/>
            <person name="Kruys A."/>
            <person name="Hutchinson M.I."/>
            <person name="Powell A.J."/>
            <person name="Barry K."/>
            <person name="Miller A.N."/>
            <person name="Grigoriev I.V."/>
            <person name="Debuchy R."/>
            <person name="Gladieux P."/>
            <person name="Thoren M.H."/>
            <person name="Johannesson H."/>
        </authorList>
    </citation>
    <scope>NUCLEOTIDE SEQUENCE</scope>
    <source>
        <strain evidence="12">SMH3391-2</strain>
    </source>
</reference>
<evidence type="ECO:0000256" key="3">
    <source>
        <dbReference type="ARBA" id="ARBA00022679"/>
    </source>
</evidence>
<dbReference type="EC" id="2.4.1.255" evidence="1"/>
<dbReference type="InterPro" id="IPR007657">
    <property type="entry name" value="Glycosyltransferase_61"/>
</dbReference>
<evidence type="ECO:0000256" key="4">
    <source>
        <dbReference type="ARBA" id="ARBA00022729"/>
    </source>
</evidence>
<dbReference type="AlphaFoldDB" id="A0AA39X897"/>
<evidence type="ECO:0000256" key="2">
    <source>
        <dbReference type="ARBA" id="ARBA00022676"/>
    </source>
</evidence>
<evidence type="ECO:0000256" key="5">
    <source>
        <dbReference type="ARBA" id="ARBA00022824"/>
    </source>
</evidence>
<keyword evidence="2" id="KW-0328">Glycosyltransferase</keyword>
<dbReference type="EMBL" id="JAULSR010000002">
    <property type="protein sequence ID" value="KAK0629161.1"/>
    <property type="molecule type" value="Genomic_DNA"/>
</dbReference>
<organism evidence="12 13">
    <name type="scientific">Bombardia bombarda</name>
    <dbReference type="NCBI Taxonomy" id="252184"/>
    <lineage>
        <taxon>Eukaryota</taxon>
        <taxon>Fungi</taxon>
        <taxon>Dikarya</taxon>
        <taxon>Ascomycota</taxon>
        <taxon>Pezizomycotina</taxon>
        <taxon>Sordariomycetes</taxon>
        <taxon>Sordariomycetidae</taxon>
        <taxon>Sordariales</taxon>
        <taxon>Lasiosphaeriaceae</taxon>
        <taxon>Bombardia</taxon>
    </lineage>
</organism>
<keyword evidence="13" id="KW-1185">Reference proteome</keyword>
<keyword evidence="3" id="KW-0808">Transferase</keyword>
<evidence type="ECO:0000256" key="6">
    <source>
        <dbReference type="ARBA" id="ARBA00023180"/>
    </source>
</evidence>
<dbReference type="Pfam" id="PF04577">
    <property type="entry name" value="Glyco_transf_61"/>
    <property type="match status" value="1"/>
</dbReference>
<keyword evidence="6" id="KW-0325">Glycoprotein</keyword>
<evidence type="ECO:0000313" key="12">
    <source>
        <dbReference type="EMBL" id="KAK0629161.1"/>
    </source>
</evidence>
<feature type="domain" description="Glycosyltransferase 61 catalytic" evidence="11">
    <location>
        <begin position="14"/>
        <end position="94"/>
    </location>
</feature>
<dbReference type="InterPro" id="IPR049625">
    <property type="entry name" value="Glyco_transf_61_cat"/>
</dbReference>
<name>A0AA39X897_9PEZI</name>
<evidence type="ECO:0000313" key="13">
    <source>
        <dbReference type="Proteomes" id="UP001174934"/>
    </source>
</evidence>
<evidence type="ECO:0000256" key="8">
    <source>
        <dbReference type="ARBA" id="ARBA00042574"/>
    </source>
</evidence>
<protein>
    <recommendedName>
        <fullName evidence="7">EGF domain-specific O-linked N-acetylglucosamine transferase</fullName>
        <ecNumber evidence="1">2.4.1.255</ecNumber>
    </recommendedName>
    <alternativeName>
        <fullName evidence="8">Extracellular O-linked N-acetylglucosamine transferase</fullName>
    </alternativeName>
</protein>
<gene>
    <name evidence="12" type="ORF">B0T17DRAFT_597609</name>
</gene>
<dbReference type="GO" id="GO:0097363">
    <property type="term" value="F:protein O-acetylglucosaminyltransferase activity"/>
    <property type="evidence" value="ECO:0007669"/>
    <property type="project" value="UniProtKB-EC"/>
</dbReference>
<accession>A0AA39X897</accession>
<dbReference type="PANTHER" id="PTHR20961">
    <property type="entry name" value="GLYCOSYLTRANSFERASE"/>
    <property type="match status" value="1"/>
</dbReference>
<keyword evidence="4" id="KW-0732">Signal</keyword>
<evidence type="ECO:0000256" key="1">
    <source>
        <dbReference type="ARBA" id="ARBA00011970"/>
    </source>
</evidence>
<comment type="caution">
    <text evidence="12">The sequence shown here is derived from an EMBL/GenBank/DDBJ whole genome shotgun (WGS) entry which is preliminary data.</text>
</comment>
<dbReference type="PANTHER" id="PTHR20961:SF148">
    <property type="entry name" value="EGF DOMAIN-SPECIFIC O-LINKED N-ACETYLGLUCOSAMINE TRANSFERASE"/>
    <property type="match status" value="1"/>
</dbReference>